<dbReference type="Gene3D" id="2.60.40.10">
    <property type="entry name" value="Immunoglobulins"/>
    <property type="match status" value="1"/>
</dbReference>
<dbReference type="InterPro" id="IPR036116">
    <property type="entry name" value="FN3_sf"/>
</dbReference>
<keyword evidence="3" id="KW-1185">Reference proteome</keyword>
<dbReference type="SUPFAM" id="SSF49899">
    <property type="entry name" value="Concanavalin A-like lectins/glucanases"/>
    <property type="match status" value="1"/>
</dbReference>
<dbReference type="AlphaFoldDB" id="A0A562S218"/>
<dbReference type="Pfam" id="PF13385">
    <property type="entry name" value="Laminin_G_3"/>
    <property type="match status" value="1"/>
</dbReference>
<dbReference type="EMBL" id="VLLC01000004">
    <property type="protein sequence ID" value="TWI75381.1"/>
    <property type="molecule type" value="Genomic_DNA"/>
</dbReference>
<evidence type="ECO:0000313" key="3">
    <source>
        <dbReference type="Proteomes" id="UP000318307"/>
    </source>
</evidence>
<gene>
    <name evidence="2" type="ORF">LZ24_00833</name>
</gene>
<name>A0A562S218_9BACT</name>
<proteinExistence type="predicted"/>
<dbReference type="PANTHER" id="PTHR35812:SF1">
    <property type="entry name" value="LIPOPROTEIN"/>
    <property type="match status" value="1"/>
</dbReference>
<sequence>MQLFSQRKYLFLFFILVFYSGLASAGTGLLNDTGVLRWSDSSSMNLESPVADHPGQDADFGRDAAARAGRLSKKGSGAAGFDFTRLGQNGQPLAIQNRGWSDTGSEAEGTQWACVQDNHTGLIWEVKAKEGLRSREHTYSWYNPDNTSNGGEAGTQNGGACTGSSCDTLSYVQTVNSQGLCGFTDWRMPTRNELLSLVYFNSSSGPQIDVNHFPNTRGHSDESDYWTASPVASSTPLAWTVFFNTGLLSNDAKSAANPLRLVRSAGAFVQPEDIQPLAHYCFEDALNPGRDCSGNGNDSSGSSGTPLRVAAGHGHAIYLDGNMSHFEGSAMNFPSGAEPRTLCLWAKSSVTGSHAAPRVAFSWGHEAGIPRAYGLMQNNVPWVESENWFTFLYAGSQDIPEELDAGVAVSGDWQHICTSYDGNTVRHHINGELTTTHDLVLNTGNEFFRIGNKDGDGPFHGYLDEIRIYGSALSSTAIQTLYDSEAPEIRSPLLTAPVLRVQPGDGQVLLSWDAVPGADGYVLYYGTNPGIDPDTFLSYGERLELGNVSIYALTGLSNDTDYYFVLRPSASGQEADQKSEEITSRPVAVTITRRPLNDTGIDWWADEDTNNLTDPVATHPGQDADFGRDAMARDGALAKIGSGAAGFDFTKLGADGQPLAIQNGSWDEAGNEASGTKWSCVKDNHTGLIWEVKVNDPDHLRHMGHTYSWYNPDSNTNGGYAGTQNGGTCTGSGCDTFAFVQDVNAVGLCGASDWRMPTISELNSIVHRGRGNPSIDIDFFPNTGASNFWSSSPSASRNVDAWSLSFDDGIANNFVSKLGKRPVRLVLSGQ</sequence>
<accession>A0A562S218</accession>
<dbReference type="Pfam" id="PF07603">
    <property type="entry name" value="Lcl_C"/>
    <property type="match status" value="2"/>
</dbReference>
<dbReference type="InterPro" id="IPR013320">
    <property type="entry name" value="ConA-like_dom_sf"/>
</dbReference>
<dbReference type="PANTHER" id="PTHR35812">
    <property type="entry name" value="LIPOPROTEIN"/>
    <property type="match status" value="1"/>
</dbReference>
<dbReference type="GO" id="GO:0030246">
    <property type="term" value="F:carbohydrate binding"/>
    <property type="evidence" value="ECO:0007669"/>
    <property type="project" value="UniProtKB-KW"/>
</dbReference>
<dbReference type="InterPro" id="IPR013783">
    <property type="entry name" value="Ig-like_fold"/>
</dbReference>
<feature type="domain" description="Lcl C-terminal" evidence="1">
    <location>
        <begin position="680"/>
        <end position="826"/>
    </location>
</feature>
<dbReference type="OrthoDB" id="9793251at2"/>
<dbReference type="Gene3D" id="2.60.120.200">
    <property type="match status" value="1"/>
</dbReference>
<evidence type="ECO:0000313" key="2">
    <source>
        <dbReference type="EMBL" id="TWI75381.1"/>
    </source>
</evidence>
<dbReference type="InterPro" id="IPR011460">
    <property type="entry name" value="Lcl_C"/>
</dbReference>
<protein>
    <submittedName>
        <fullName evidence="2">Concanavalin A-like lectin/glucanase superfamily protein</fullName>
    </submittedName>
</protein>
<comment type="caution">
    <text evidence="2">The sequence shown here is derived from an EMBL/GenBank/DDBJ whole genome shotgun (WGS) entry which is preliminary data.</text>
</comment>
<organism evidence="2 3">
    <name type="scientific">Desulfobotulus alkaliphilus</name>
    <dbReference type="NCBI Taxonomy" id="622671"/>
    <lineage>
        <taxon>Bacteria</taxon>
        <taxon>Pseudomonadati</taxon>
        <taxon>Thermodesulfobacteriota</taxon>
        <taxon>Desulfobacteria</taxon>
        <taxon>Desulfobacterales</taxon>
        <taxon>Desulfobacteraceae</taxon>
        <taxon>Desulfobotulus</taxon>
    </lineage>
</organism>
<keyword evidence="2" id="KW-0430">Lectin</keyword>
<evidence type="ECO:0000259" key="1">
    <source>
        <dbReference type="Pfam" id="PF07603"/>
    </source>
</evidence>
<reference evidence="2 3" key="1">
    <citation type="submission" date="2019-07" db="EMBL/GenBank/DDBJ databases">
        <title>Genome sequencing of 100 strains of the haloalkaliphilic chemolithoautotrophic sulfur-oxidizing bacterium Thioalkalivibrio.</title>
        <authorList>
            <person name="Muyzer G."/>
        </authorList>
    </citation>
    <scope>NUCLEOTIDE SEQUENCE [LARGE SCALE GENOMIC DNA]</scope>
    <source>
        <strain evidence="2 3">ASO4-4</strain>
    </source>
</reference>
<feature type="domain" description="Lcl C-terminal" evidence="1">
    <location>
        <begin position="114"/>
        <end position="263"/>
    </location>
</feature>
<dbReference type="Proteomes" id="UP000318307">
    <property type="component" value="Unassembled WGS sequence"/>
</dbReference>
<dbReference type="SUPFAM" id="SSF49265">
    <property type="entry name" value="Fibronectin type III"/>
    <property type="match status" value="1"/>
</dbReference>